<dbReference type="PROSITE" id="PS51257">
    <property type="entry name" value="PROKAR_LIPOPROTEIN"/>
    <property type="match status" value="1"/>
</dbReference>
<feature type="binding site" evidence="3">
    <location>
        <position position="79"/>
    </location>
    <ligand>
        <name>Cu cation</name>
        <dbReference type="ChEBI" id="CHEBI:23378"/>
    </ligand>
</feature>
<accession>A0AAW9DMW0</accession>
<dbReference type="PROSITE" id="PS51352">
    <property type="entry name" value="THIOREDOXIN_2"/>
    <property type="match status" value="1"/>
</dbReference>
<dbReference type="InterPro" id="IPR013766">
    <property type="entry name" value="Thioredoxin_domain"/>
</dbReference>
<dbReference type="Proteomes" id="UP001279553">
    <property type="component" value="Unassembled WGS sequence"/>
</dbReference>
<dbReference type="Pfam" id="PF02630">
    <property type="entry name" value="SCO1-SenC"/>
    <property type="match status" value="1"/>
</dbReference>
<dbReference type="PANTHER" id="PTHR12151">
    <property type="entry name" value="ELECTRON TRANSPORT PROTIN SCO1/SENC FAMILY MEMBER"/>
    <property type="match status" value="1"/>
</dbReference>
<sequence>MTNRRRLLAGVAGGGSLALLAACHQKWKLDPQDIDMRGHLPDLAFTMTDAETGKTVTAADYRGKIVMLYFGYTNCPDVCPLTLYEMTKILKSLGAKAGDVRFLFVTVDPLRDTLPVLAKYIGLYHTPEFVGLRGTHAELQALASRYHAGFSVHPSSNPANYTVTHTAAAYVFNRHGKAEFICAGLSAKAPDIAGITRDLRHLVETDRV</sequence>
<keyword evidence="3" id="KW-0479">Metal-binding</keyword>
<dbReference type="GO" id="GO:0046872">
    <property type="term" value="F:metal ion binding"/>
    <property type="evidence" value="ECO:0007669"/>
    <property type="project" value="UniProtKB-KW"/>
</dbReference>
<dbReference type="Gene3D" id="3.40.30.10">
    <property type="entry name" value="Glutaredoxin"/>
    <property type="match status" value="1"/>
</dbReference>
<dbReference type="InterPro" id="IPR003782">
    <property type="entry name" value="SCO1/SenC"/>
</dbReference>
<dbReference type="EMBL" id="JAWXYB010000018">
    <property type="protein sequence ID" value="MDX5930261.1"/>
    <property type="molecule type" value="Genomic_DNA"/>
</dbReference>
<keyword evidence="7" id="KW-1185">Reference proteome</keyword>
<dbReference type="InterPro" id="IPR036249">
    <property type="entry name" value="Thioredoxin-like_sf"/>
</dbReference>
<proteinExistence type="inferred from homology"/>
<evidence type="ECO:0000256" key="1">
    <source>
        <dbReference type="ARBA" id="ARBA00010996"/>
    </source>
</evidence>
<dbReference type="SUPFAM" id="SSF52833">
    <property type="entry name" value="Thioredoxin-like"/>
    <property type="match status" value="1"/>
</dbReference>
<organism evidence="6 7">
    <name type="scientific">Acidiphilium acidophilum</name>
    <name type="common">Thiobacillus acidophilus</name>
    <dbReference type="NCBI Taxonomy" id="76588"/>
    <lineage>
        <taxon>Bacteria</taxon>
        <taxon>Pseudomonadati</taxon>
        <taxon>Pseudomonadota</taxon>
        <taxon>Alphaproteobacteria</taxon>
        <taxon>Acetobacterales</taxon>
        <taxon>Acidocellaceae</taxon>
        <taxon>Acidiphilium</taxon>
    </lineage>
</organism>
<feature type="binding site" evidence="3">
    <location>
        <position position="165"/>
    </location>
    <ligand>
        <name>Cu cation</name>
        <dbReference type="ChEBI" id="CHEBI:23378"/>
    </ligand>
</feature>
<feature type="domain" description="Thioredoxin" evidence="5">
    <location>
        <begin position="36"/>
        <end position="204"/>
    </location>
</feature>
<evidence type="ECO:0000259" key="5">
    <source>
        <dbReference type="PROSITE" id="PS51352"/>
    </source>
</evidence>
<feature type="binding site" evidence="3">
    <location>
        <position position="75"/>
    </location>
    <ligand>
        <name>Cu cation</name>
        <dbReference type="ChEBI" id="CHEBI:23378"/>
    </ligand>
</feature>
<comment type="caution">
    <text evidence="6">The sequence shown here is derived from an EMBL/GenBank/DDBJ whole genome shotgun (WGS) entry which is preliminary data.</text>
</comment>
<dbReference type="AlphaFoldDB" id="A0AAW9DMW0"/>
<dbReference type="CDD" id="cd02968">
    <property type="entry name" value="SCO"/>
    <property type="match status" value="1"/>
</dbReference>
<evidence type="ECO:0000313" key="6">
    <source>
        <dbReference type="EMBL" id="MDX5930261.1"/>
    </source>
</evidence>
<keyword evidence="4" id="KW-1015">Disulfide bond</keyword>
<protein>
    <submittedName>
        <fullName evidence="6">SCO family protein</fullName>
    </submittedName>
</protein>
<evidence type="ECO:0000256" key="3">
    <source>
        <dbReference type="PIRSR" id="PIRSR603782-1"/>
    </source>
</evidence>
<evidence type="ECO:0000256" key="4">
    <source>
        <dbReference type="PIRSR" id="PIRSR603782-2"/>
    </source>
</evidence>
<dbReference type="PANTHER" id="PTHR12151:SF25">
    <property type="entry name" value="LINALOOL DEHYDRATASE_ISOMERASE DOMAIN-CONTAINING PROTEIN"/>
    <property type="match status" value="1"/>
</dbReference>
<name>A0AAW9DMW0_ACIAO</name>
<comment type="similarity">
    <text evidence="1">Belongs to the SCO1/2 family.</text>
</comment>
<evidence type="ECO:0000313" key="7">
    <source>
        <dbReference type="Proteomes" id="UP001279553"/>
    </source>
</evidence>
<keyword evidence="2 3" id="KW-0186">Copper</keyword>
<gene>
    <name evidence="6" type="ORF">SIL87_05700</name>
</gene>
<feature type="disulfide bond" description="Redox-active" evidence="4">
    <location>
        <begin position="75"/>
        <end position="79"/>
    </location>
</feature>
<evidence type="ECO:0000256" key="2">
    <source>
        <dbReference type="ARBA" id="ARBA00023008"/>
    </source>
</evidence>
<dbReference type="RefSeq" id="WP_319613219.1">
    <property type="nucleotide sequence ID" value="NZ_JAWXYB010000018.1"/>
</dbReference>
<reference evidence="6 7" key="1">
    <citation type="submission" date="2023-11" db="EMBL/GenBank/DDBJ databases">
        <title>MicrobeMod: A computational toolkit for identifying prokaryotic methylation and restriction-modification with nanopore sequencing.</title>
        <authorList>
            <person name="Crits-Christoph A."/>
            <person name="Kang S.C."/>
            <person name="Lee H."/>
            <person name="Ostrov N."/>
        </authorList>
    </citation>
    <scope>NUCLEOTIDE SEQUENCE [LARGE SCALE GENOMIC DNA]</scope>
    <source>
        <strain evidence="6 7">DSMZ 700</strain>
    </source>
</reference>